<dbReference type="AlphaFoldDB" id="A0A1V0GN45"/>
<accession>A0A1V0GN45</accession>
<evidence type="ECO:0008006" key="3">
    <source>
        <dbReference type="Google" id="ProtNLM"/>
    </source>
</evidence>
<organism evidence="1 2">
    <name type="scientific">Paracoccus yeei</name>
    <dbReference type="NCBI Taxonomy" id="147645"/>
    <lineage>
        <taxon>Bacteria</taxon>
        <taxon>Pseudomonadati</taxon>
        <taxon>Pseudomonadota</taxon>
        <taxon>Alphaproteobacteria</taxon>
        <taxon>Rhodobacterales</taxon>
        <taxon>Paracoccaceae</taxon>
        <taxon>Paracoccus</taxon>
    </lineage>
</organism>
<geneLocation type="plasmid" evidence="1 2">
    <name>unnamed1</name>
</geneLocation>
<evidence type="ECO:0000313" key="2">
    <source>
        <dbReference type="Proteomes" id="UP000191257"/>
    </source>
</evidence>
<reference evidence="1" key="1">
    <citation type="submission" date="2017-12" db="EMBL/GenBank/DDBJ databases">
        <title>FDA dAtabase for Regulatory Grade micrObial Sequences (FDA-ARGOS): Supporting development and validation of Infectious Disease Dx tests.</title>
        <authorList>
            <person name="Campos J."/>
            <person name="Goldberg B."/>
            <person name="Tallon L."/>
            <person name="Sadzewicz L."/>
            <person name="Sengamalay N."/>
            <person name="Ott S."/>
            <person name="Godinez A."/>
            <person name="Nagaraj S."/>
            <person name="Vyas G."/>
            <person name="Aluvathingal J."/>
            <person name="Nadendla S."/>
            <person name="Geyer C."/>
            <person name="Nandy P."/>
            <person name="Hobson J."/>
            <person name="Sichtig H."/>
        </authorList>
    </citation>
    <scope>NUCLEOTIDE SEQUENCE</scope>
    <source>
        <strain evidence="1">FDAARGOS_252</strain>
        <plasmid evidence="1">unnamed1</plasmid>
    </source>
</reference>
<keyword evidence="1" id="KW-0614">Plasmid</keyword>
<dbReference type="EMBL" id="CP020441">
    <property type="protein sequence ID" value="ARC35251.1"/>
    <property type="molecule type" value="Genomic_DNA"/>
</dbReference>
<dbReference type="RefSeq" id="WP_080620238.1">
    <property type="nucleotide sequence ID" value="NZ_CAWMZI010000002.1"/>
</dbReference>
<keyword evidence="2" id="KW-1185">Reference proteome</keyword>
<protein>
    <recommendedName>
        <fullName evidence="3">2OG-Fe(II) oxygenase</fullName>
    </recommendedName>
</protein>
<dbReference type="Proteomes" id="UP000191257">
    <property type="component" value="Plasmid unnamed1"/>
</dbReference>
<gene>
    <name evidence="1" type="ORF">A6J80_01700</name>
</gene>
<name>A0A1V0GN45_9RHOB</name>
<proteinExistence type="predicted"/>
<dbReference type="Gene3D" id="2.60.120.620">
    <property type="entry name" value="q2cbj1_9rhob like domain"/>
    <property type="match status" value="1"/>
</dbReference>
<dbReference type="KEGG" id="pye:A6J80_01700"/>
<sequence>MPDAPIADAVFADPSALGPAHVDAFRATGVTVLGPPALNAALHRALLEEALRQLDAESWQLTGSRDRGEIAQDNRRAHLGPVARGYLSSDAVVAWLHALTGERLAPSWSATCYTRYTGPSEHMGEHCDKADSCKYNLLTYLDAAWPDGVEPSPGMQLFIFRGDNSATGLAMRLTARSNRAAAIFGSRHAHLRPPLAAGERLVMLAGCFHVAG</sequence>
<evidence type="ECO:0000313" key="1">
    <source>
        <dbReference type="EMBL" id="ARC35251.1"/>
    </source>
</evidence>
<dbReference type="eggNOG" id="COG3063">
    <property type="taxonomic scope" value="Bacteria"/>
</dbReference>